<dbReference type="PANTHER" id="PTHR31072:SF240">
    <property type="entry name" value="TRANSCRIPTION FACTOR TCP10"/>
    <property type="match status" value="1"/>
</dbReference>
<evidence type="ECO:0000256" key="5">
    <source>
        <dbReference type="ARBA" id="ARBA00023242"/>
    </source>
</evidence>
<evidence type="ECO:0000256" key="4">
    <source>
        <dbReference type="ARBA" id="ARBA00023163"/>
    </source>
</evidence>
<dbReference type="OrthoDB" id="1927134at2759"/>
<dbReference type="GO" id="GO:2000032">
    <property type="term" value="P:regulation of secondary shoot formation"/>
    <property type="evidence" value="ECO:0007669"/>
    <property type="project" value="TreeGrafter"/>
</dbReference>
<comment type="caution">
    <text evidence="7">The sequence shown here is derived from an EMBL/GenBank/DDBJ whole genome shotgun (WGS) entry which is preliminary data.</text>
</comment>
<dbReference type="AlphaFoldDB" id="A0A5N5FJ91"/>
<dbReference type="GO" id="GO:0043565">
    <property type="term" value="F:sequence-specific DNA binding"/>
    <property type="evidence" value="ECO:0007669"/>
    <property type="project" value="TreeGrafter"/>
</dbReference>
<name>A0A5N5FJ91_9ROSA</name>
<dbReference type="Pfam" id="PF03634">
    <property type="entry name" value="TCP"/>
    <property type="match status" value="1"/>
</dbReference>
<evidence type="ECO:0000256" key="3">
    <source>
        <dbReference type="ARBA" id="ARBA00023125"/>
    </source>
</evidence>
<evidence type="ECO:0000313" key="7">
    <source>
        <dbReference type="EMBL" id="KAB2601300.1"/>
    </source>
</evidence>
<organism evidence="7 8">
    <name type="scientific">Pyrus ussuriensis x Pyrus communis</name>
    <dbReference type="NCBI Taxonomy" id="2448454"/>
    <lineage>
        <taxon>Eukaryota</taxon>
        <taxon>Viridiplantae</taxon>
        <taxon>Streptophyta</taxon>
        <taxon>Embryophyta</taxon>
        <taxon>Tracheophyta</taxon>
        <taxon>Spermatophyta</taxon>
        <taxon>Magnoliopsida</taxon>
        <taxon>eudicotyledons</taxon>
        <taxon>Gunneridae</taxon>
        <taxon>Pentapetalae</taxon>
        <taxon>rosids</taxon>
        <taxon>fabids</taxon>
        <taxon>Rosales</taxon>
        <taxon>Rosaceae</taxon>
        <taxon>Amygdaloideae</taxon>
        <taxon>Maleae</taxon>
        <taxon>Pyrus</taxon>
    </lineage>
</organism>
<sequence length="230" mass="26552">MLQQRESKNEKEENGDYQHVQDLMATSKSAFKEQQVDNTRYGKIVRVHGGHIVRFMARKDRHSNVYTSKGPRDRRFWLSPHTAIQFYDVQDRLGHDRPSKAIDWLIEKSKAAIEALSGSEQPCQYYYDCTNKIGEQSKHQFWNHPESNRELEKMSNGSPRNNVNNFKEPVFDPHHLSSLNYAEQALDPTSSLSDSKVTEMGWFQSLVAWNYNAGDGGEICTYNSSHVSLH</sequence>
<evidence type="ECO:0000259" key="6">
    <source>
        <dbReference type="PROSITE" id="PS51369"/>
    </source>
</evidence>
<protein>
    <submittedName>
        <fullName evidence="7">Transcription factor TCP4-like</fullName>
    </submittedName>
</protein>
<keyword evidence="4" id="KW-0804">Transcription</keyword>
<feature type="domain" description="TCP" evidence="6">
    <location>
        <begin position="58"/>
        <end position="116"/>
    </location>
</feature>
<reference evidence="8" key="2">
    <citation type="submission" date="2019-10" db="EMBL/GenBank/DDBJ databases">
        <title>A de novo genome assembly of a pear dwarfing rootstock.</title>
        <authorList>
            <person name="Wang F."/>
            <person name="Wang J."/>
            <person name="Li S."/>
            <person name="Zhang Y."/>
            <person name="Fang M."/>
            <person name="Ma L."/>
            <person name="Zhao Y."/>
            <person name="Jiang S."/>
        </authorList>
    </citation>
    <scope>NUCLEOTIDE SEQUENCE [LARGE SCALE GENOMIC DNA]</scope>
</reference>
<dbReference type="PANTHER" id="PTHR31072">
    <property type="entry name" value="TRANSCRIPTION FACTOR TCP4-RELATED"/>
    <property type="match status" value="1"/>
</dbReference>
<dbReference type="EMBL" id="SMOL01000695">
    <property type="protein sequence ID" value="KAB2601300.1"/>
    <property type="molecule type" value="Genomic_DNA"/>
</dbReference>
<dbReference type="InterPro" id="IPR005333">
    <property type="entry name" value="Transcription_factor_TCP"/>
</dbReference>
<dbReference type="Proteomes" id="UP000327157">
    <property type="component" value="Chromosome 10"/>
</dbReference>
<comment type="subcellular location">
    <subcellularLocation>
        <location evidence="1">Nucleus</location>
    </subcellularLocation>
</comment>
<evidence type="ECO:0000313" key="8">
    <source>
        <dbReference type="Proteomes" id="UP000327157"/>
    </source>
</evidence>
<dbReference type="GO" id="GO:0003700">
    <property type="term" value="F:DNA-binding transcription factor activity"/>
    <property type="evidence" value="ECO:0007669"/>
    <property type="project" value="InterPro"/>
</dbReference>
<proteinExistence type="predicted"/>
<accession>A0A5N5FJ91</accession>
<keyword evidence="8" id="KW-1185">Reference proteome</keyword>
<reference evidence="7 8" key="3">
    <citation type="submission" date="2019-11" db="EMBL/GenBank/DDBJ databases">
        <title>A de novo genome assembly of a pear dwarfing rootstock.</title>
        <authorList>
            <person name="Wang F."/>
            <person name="Wang J."/>
            <person name="Li S."/>
            <person name="Zhang Y."/>
            <person name="Fang M."/>
            <person name="Ma L."/>
            <person name="Zhao Y."/>
            <person name="Jiang S."/>
        </authorList>
    </citation>
    <scope>NUCLEOTIDE SEQUENCE [LARGE SCALE GENOMIC DNA]</scope>
    <source>
        <strain evidence="7">S2</strain>
        <tissue evidence="7">Leaf</tissue>
    </source>
</reference>
<dbReference type="InterPro" id="IPR017887">
    <property type="entry name" value="TF_TCP_subgr"/>
</dbReference>
<evidence type="ECO:0000256" key="1">
    <source>
        <dbReference type="ARBA" id="ARBA00004123"/>
    </source>
</evidence>
<dbReference type="PROSITE" id="PS51369">
    <property type="entry name" value="TCP"/>
    <property type="match status" value="1"/>
</dbReference>
<keyword evidence="2" id="KW-0805">Transcription regulation</keyword>
<keyword evidence="5" id="KW-0539">Nucleus</keyword>
<reference evidence="7 8" key="1">
    <citation type="submission" date="2019-09" db="EMBL/GenBank/DDBJ databases">
        <authorList>
            <person name="Ou C."/>
        </authorList>
    </citation>
    <scope>NUCLEOTIDE SEQUENCE [LARGE SCALE GENOMIC DNA]</scope>
    <source>
        <strain evidence="7">S2</strain>
        <tissue evidence="7">Leaf</tissue>
    </source>
</reference>
<dbReference type="GO" id="GO:0005634">
    <property type="term" value="C:nucleus"/>
    <property type="evidence" value="ECO:0007669"/>
    <property type="project" value="UniProtKB-SubCell"/>
</dbReference>
<keyword evidence="3" id="KW-0238">DNA-binding</keyword>
<gene>
    <name evidence="7" type="ORF">D8674_002305</name>
</gene>
<evidence type="ECO:0000256" key="2">
    <source>
        <dbReference type="ARBA" id="ARBA00023015"/>
    </source>
</evidence>